<proteinExistence type="predicted"/>
<accession>A0A414XTE1</accession>
<evidence type="ECO:0000313" key="2">
    <source>
        <dbReference type="Proteomes" id="UP000283732"/>
    </source>
</evidence>
<protein>
    <submittedName>
        <fullName evidence="1">Uncharacterized protein</fullName>
    </submittedName>
</protein>
<organism evidence="1 2">
    <name type="scientific">Parabacteroides merdae</name>
    <dbReference type="NCBI Taxonomy" id="46503"/>
    <lineage>
        <taxon>Bacteria</taxon>
        <taxon>Pseudomonadati</taxon>
        <taxon>Bacteroidota</taxon>
        <taxon>Bacteroidia</taxon>
        <taxon>Bacteroidales</taxon>
        <taxon>Tannerellaceae</taxon>
        <taxon>Parabacteroides</taxon>
    </lineage>
</organism>
<name>A0A414XTE1_9BACT</name>
<gene>
    <name evidence="1" type="ORF">DW191_10475</name>
</gene>
<evidence type="ECO:0000313" key="1">
    <source>
        <dbReference type="EMBL" id="RHH77168.1"/>
    </source>
</evidence>
<dbReference type="PROSITE" id="PS51257">
    <property type="entry name" value="PROKAR_LIPOPROTEIN"/>
    <property type="match status" value="1"/>
</dbReference>
<dbReference type="Proteomes" id="UP000283732">
    <property type="component" value="Unassembled WGS sequence"/>
</dbReference>
<dbReference type="RefSeq" id="WP_122202559.1">
    <property type="nucleotide sequence ID" value="NZ_QRKC01000004.1"/>
</dbReference>
<dbReference type="AlphaFoldDB" id="A0A414XTE1"/>
<sequence length="259" mass="27660">MKNIFKTFISCIVLTVGVTSCYDEMDSKSSIDAQYDQASNITASLGESTVLSFSEISINGSISSTEGVLEAGFMVSTSADFASYNSYKAGEVASSFNSVINNLTESTTYYVRSYAYTISGTMVSEAISITTPAAPIFELNGVYTAVDYNTEDDSAGESYEVTIEFTSGSTTDIKITNLWGGGKTIEAKYDSATGKISIPAKQVIYVHADYGDVWMEDVNGSQNISGLFTPKGGFLNINAFSAICGAGTFGDQYVKMSHK</sequence>
<comment type="caution">
    <text evidence="1">The sequence shown here is derived from an EMBL/GenBank/DDBJ whole genome shotgun (WGS) entry which is preliminary data.</text>
</comment>
<reference evidence="1 2" key="1">
    <citation type="submission" date="2018-08" db="EMBL/GenBank/DDBJ databases">
        <title>A genome reference for cultivated species of the human gut microbiota.</title>
        <authorList>
            <person name="Zou Y."/>
            <person name="Xue W."/>
            <person name="Luo G."/>
        </authorList>
    </citation>
    <scope>NUCLEOTIDE SEQUENCE [LARGE SCALE GENOMIC DNA]</scope>
    <source>
        <strain evidence="1 2">AM16-50</strain>
    </source>
</reference>
<dbReference type="EMBL" id="QRKC01000004">
    <property type="protein sequence ID" value="RHH77168.1"/>
    <property type="molecule type" value="Genomic_DNA"/>
</dbReference>